<evidence type="ECO:0000256" key="6">
    <source>
        <dbReference type="ARBA" id="ARBA00022679"/>
    </source>
</evidence>
<evidence type="ECO:0000256" key="5">
    <source>
        <dbReference type="ARBA" id="ARBA00022676"/>
    </source>
</evidence>
<accession>A0A2Z4FL04</accession>
<evidence type="ECO:0000256" key="8">
    <source>
        <dbReference type="ARBA" id="ARBA00024861"/>
    </source>
</evidence>
<proteinExistence type="predicted"/>
<dbReference type="GO" id="GO:0005737">
    <property type="term" value="C:cytoplasm"/>
    <property type="evidence" value="ECO:0007669"/>
    <property type="project" value="InterPro"/>
</dbReference>
<keyword evidence="6 10" id="KW-0808">Transferase</keyword>
<evidence type="ECO:0000256" key="1">
    <source>
        <dbReference type="ARBA" id="ARBA00000915"/>
    </source>
</evidence>
<dbReference type="SUPFAM" id="SSF53850">
    <property type="entry name" value="Periplasmic binding protein-like II"/>
    <property type="match status" value="1"/>
</dbReference>
<dbReference type="NCBIfam" id="TIGR00070">
    <property type="entry name" value="hisG"/>
    <property type="match status" value="1"/>
</dbReference>
<comment type="catalytic activity">
    <reaction evidence="1">
        <text>1-(5-phospho-beta-D-ribosyl)-ATP + diphosphate = 5-phospho-alpha-D-ribose 1-diphosphate + ATP</text>
        <dbReference type="Rhea" id="RHEA:18473"/>
        <dbReference type="ChEBI" id="CHEBI:30616"/>
        <dbReference type="ChEBI" id="CHEBI:33019"/>
        <dbReference type="ChEBI" id="CHEBI:58017"/>
        <dbReference type="ChEBI" id="CHEBI:73183"/>
        <dbReference type="EC" id="2.4.2.17"/>
    </reaction>
</comment>
<evidence type="ECO:0000256" key="7">
    <source>
        <dbReference type="ARBA" id="ARBA00023102"/>
    </source>
</evidence>
<name>A0A2Z4FL04_9DELT</name>
<keyword evidence="7" id="KW-0368">Histidine biosynthesis</keyword>
<evidence type="ECO:0000256" key="2">
    <source>
        <dbReference type="ARBA" id="ARBA00004667"/>
    </source>
</evidence>
<dbReference type="PANTHER" id="PTHR21403:SF8">
    <property type="entry name" value="ATP PHOSPHORIBOSYLTRANSFERASE"/>
    <property type="match status" value="1"/>
</dbReference>
<evidence type="ECO:0000313" key="10">
    <source>
        <dbReference type="EMBL" id="AWV89388.1"/>
    </source>
</evidence>
<dbReference type="KEGG" id="bsed:DN745_08585"/>
<evidence type="ECO:0000313" key="11">
    <source>
        <dbReference type="Proteomes" id="UP000249799"/>
    </source>
</evidence>
<comment type="pathway">
    <text evidence="2">Amino-acid biosynthesis; L-histidine biosynthesis; L-histidine from 5-phospho-alpha-D-ribose 1-diphosphate: step 1/9.</text>
</comment>
<dbReference type="EMBL" id="CP030032">
    <property type="protein sequence ID" value="AWV89388.1"/>
    <property type="molecule type" value="Genomic_DNA"/>
</dbReference>
<dbReference type="Gene3D" id="3.40.190.10">
    <property type="entry name" value="Periplasmic binding protein-like II"/>
    <property type="match status" value="2"/>
</dbReference>
<dbReference type="EC" id="2.4.2.17" evidence="3 9"/>
<organism evidence="10 11">
    <name type="scientific">Bradymonas sediminis</name>
    <dbReference type="NCBI Taxonomy" id="1548548"/>
    <lineage>
        <taxon>Bacteria</taxon>
        <taxon>Deltaproteobacteria</taxon>
        <taxon>Bradymonadales</taxon>
        <taxon>Bradymonadaceae</taxon>
        <taxon>Bradymonas</taxon>
    </lineage>
</organism>
<dbReference type="GO" id="GO:0003879">
    <property type="term" value="F:ATP phosphoribosyltransferase activity"/>
    <property type="evidence" value="ECO:0007669"/>
    <property type="project" value="UniProtKB-UniRule"/>
</dbReference>
<keyword evidence="5 10" id="KW-0328">Glycosyltransferase</keyword>
<dbReference type="AlphaFoldDB" id="A0A2Z4FL04"/>
<dbReference type="GO" id="GO:0000105">
    <property type="term" value="P:L-histidine biosynthetic process"/>
    <property type="evidence" value="ECO:0007669"/>
    <property type="project" value="UniProtKB-UniRule"/>
</dbReference>
<evidence type="ECO:0000256" key="9">
    <source>
        <dbReference type="NCBIfam" id="TIGR00070"/>
    </source>
</evidence>
<evidence type="ECO:0000256" key="4">
    <source>
        <dbReference type="ARBA" id="ARBA00022605"/>
    </source>
</evidence>
<evidence type="ECO:0000256" key="3">
    <source>
        <dbReference type="ARBA" id="ARBA00011946"/>
    </source>
</evidence>
<dbReference type="InterPro" id="IPR013820">
    <property type="entry name" value="ATP_PRibTrfase_cat"/>
</dbReference>
<dbReference type="Pfam" id="PF01634">
    <property type="entry name" value="HisG"/>
    <property type="match status" value="1"/>
</dbReference>
<gene>
    <name evidence="10" type="primary">hisG</name>
    <name evidence="10" type="ORF">DN745_08585</name>
</gene>
<dbReference type="PANTHER" id="PTHR21403">
    <property type="entry name" value="ATP PHOSPHORIBOSYLTRANSFERASE ATP-PRTASE"/>
    <property type="match status" value="1"/>
</dbReference>
<dbReference type="InterPro" id="IPR001348">
    <property type="entry name" value="ATP_PRibTrfase_HisG"/>
</dbReference>
<keyword evidence="4" id="KW-0028">Amino-acid biosynthesis</keyword>
<dbReference type="UniPathway" id="UPA00031">
    <property type="reaction ID" value="UER00006"/>
</dbReference>
<dbReference type="Proteomes" id="UP000249799">
    <property type="component" value="Chromosome"/>
</dbReference>
<reference evidence="10 11" key="1">
    <citation type="submission" date="2018-06" db="EMBL/GenBank/DDBJ databases">
        <title>Lujinxingia sediminis gen. nov. sp. nov., a new facultative anaerobic member of the class Deltaproteobacteria, and proposal of Lujinxingaceae fam. nov.</title>
        <authorList>
            <person name="Guo L.-Y."/>
            <person name="Li C.-M."/>
            <person name="Wang S."/>
            <person name="Du Z.-J."/>
        </authorList>
    </citation>
    <scope>NUCLEOTIDE SEQUENCE [LARGE SCALE GENOMIC DNA]</scope>
    <source>
        <strain evidence="10 11">FA350</strain>
    </source>
</reference>
<dbReference type="RefSeq" id="WP_111333867.1">
    <property type="nucleotide sequence ID" value="NZ_CP030032.1"/>
</dbReference>
<protein>
    <recommendedName>
        <fullName evidence="3 9">ATP phosphoribosyltransferase</fullName>
        <ecNumber evidence="3 9">2.4.2.17</ecNumber>
    </recommendedName>
</protein>
<dbReference type="OrthoDB" id="9801867at2"/>
<sequence length="245" mass="26937">MNSSQRLKIALPKCAELDAICAHFRSCGFDLPSPIGKGLHRVDNPLSEENDYDFEVFCIDPADVGTYVEHGIAHIGVMSTDLIRENGVQVWRPFPFGFGRYPLVLAAPQGETIGSLSARPMIRIATPLPNVTREIFASRGMAVNVVPVADSVTACLLGLADAYVDRLIHPEVMVRHGFRVVEALGNASLKLIVNRACGSRRRKTIRQLIEALEANRPPAPAPIEIPFDDDDLDYFNRGSEFDLAN</sequence>
<comment type="function">
    <text evidence="8">Catalyzes the condensation of ATP and 5-phosphoribose 1-diphosphate to form N'-(5'-phosphoribosyl)-ATP (PR-ATP). Has a crucial role in the pathway because the rate of histidine biosynthesis seems to be controlled primarily by regulation of HisG enzymatic activity.</text>
</comment>
<keyword evidence="11" id="KW-1185">Reference proteome</keyword>